<proteinExistence type="predicted"/>
<reference evidence="3" key="1">
    <citation type="journal article" date="2014" name="BMC Genomics">
        <title>Genome characteristics reveal the impact of lichenization on lichen-forming fungus Endocarpon pusillum Hedwig (Verrucariales, Ascomycota).</title>
        <authorList>
            <person name="Wang Y.-Y."/>
            <person name="Liu B."/>
            <person name="Zhang X.-Y."/>
            <person name="Zhou Q.-M."/>
            <person name="Zhang T."/>
            <person name="Li H."/>
            <person name="Yu Y.-F."/>
            <person name="Zhang X.-L."/>
            <person name="Hao X.-Y."/>
            <person name="Wang M."/>
            <person name="Wang L."/>
            <person name="Wei J.-C."/>
        </authorList>
    </citation>
    <scope>NUCLEOTIDE SEQUENCE [LARGE SCALE GENOMIC DNA]</scope>
    <source>
        <strain evidence="3">Z07020 / HMAS-L-300199</strain>
    </source>
</reference>
<evidence type="ECO:0000313" key="3">
    <source>
        <dbReference type="Proteomes" id="UP000019373"/>
    </source>
</evidence>
<dbReference type="RefSeq" id="XP_007803993.1">
    <property type="nucleotide sequence ID" value="XM_007805802.1"/>
</dbReference>
<keyword evidence="1" id="KW-1133">Transmembrane helix</keyword>
<dbReference type="Proteomes" id="UP000019373">
    <property type="component" value="Unassembled WGS sequence"/>
</dbReference>
<name>U1FZJ2_ENDPU</name>
<organism evidence="2 3">
    <name type="scientific">Endocarpon pusillum (strain Z07020 / HMAS-L-300199)</name>
    <name type="common">Lichen-forming fungus</name>
    <dbReference type="NCBI Taxonomy" id="1263415"/>
    <lineage>
        <taxon>Eukaryota</taxon>
        <taxon>Fungi</taxon>
        <taxon>Dikarya</taxon>
        <taxon>Ascomycota</taxon>
        <taxon>Pezizomycotina</taxon>
        <taxon>Eurotiomycetes</taxon>
        <taxon>Chaetothyriomycetidae</taxon>
        <taxon>Verrucariales</taxon>
        <taxon>Verrucariaceae</taxon>
        <taxon>Endocarpon</taxon>
    </lineage>
</organism>
<sequence>MAVLLPHRPYITPSDALRSTHLRNTPLHLPTGSTAPHPPSPIADLLLLSLGLCPLLSLLGLVSILSSLFGPSHALAFDAIPVSPNPTLMRTTVPHMALLRTGILEDAVLAYGTVVGRWHI</sequence>
<dbReference type="GeneID" id="19243629"/>
<keyword evidence="3" id="KW-1185">Reference proteome</keyword>
<evidence type="ECO:0000313" key="2">
    <source>
        <dbReference type="EMBL" id="ERF70362.1"/>
    </source>
</evidence>
<protein>
    <submittedName>
        <fullName evidence="2">Uncharacterized protein</fullName>
    </submittedName>
</protein>
<keyword evidence="1" id="KW-0472">Membrane</keyword>
<dbReference type="AlphaFoldDB" id="U1FZJ2"/>
<evidence type="ECO:0000256" key="1">
    <source>
        <dbReference type="SAM" id="Phobius"/>
    </source>
</evidence>
<accession>U1FZJ2</accession>
<keyword evidence="1" id="KW-0812">Transmembrane</keyword>
<dbReference type="EMBL" id="KE721322">
    <property type="protein sequence ID" value="ERF70362.1"/>
    <property type="molecule type" value="Genomic_DNA"/>
</dbReference>
<gene>
    <name evidence="2" type="ORF">EPUS_08786</name>
</gene>
<dbReference type="HOGENOM" id="CLU_2049688_0_0_1"/>
<feature type="transmembrane region" description="Helical" evidence="1">
    <location>
        <begin position="45"/>
        <end position="65"/>
    </location>
</feature>